<evidence type="ECO:0000313" key="11">
    <source>
        <dbReference type="EMBL" id="EAS04016.2"/>
    </source>
</evidence>
<keyword evidence="9" id="KW-0472">Membrane</keyword>
<comment type="catalytic activity">
    <reaction evidence="1">
        <text>S-ubiquitinyl-[E2 ubiquitin-conjugating enzyme]-L-cysteine + [acceptor protein]-L-lysine = [E2 ubiquitin-conjugating enzyme]-L-cysteine + N(6)-ubiquitinyl-[acceptor protein]-L-lysine.</text>
        <dbReference type="EC" id="2.3.2.27"/>
    </reaction>
</comment>
<evidence type="ECO:0000313" key="12">
    <source>
        <dbReference type="Proteomes" id="UP000009168"/>
    </source>
</evidence>
<sequence>MGCLDNPRGQIIFEIIISLFVLVILLAGSITFVVIQDYELAFQIGSIVLLYTSSSALSLIYRARSINLITHENLRKLKFSIYFLTFLQVVCLLFFVVIISYCSVELIFSLNIWNEFNDIILQNNFSGNLTFYWIFLPIHLYYMIITIKLKKLLNSQVGQMNSPLLSENQIDGQVYIKTESVLSMDVPNEFKYDNTCSICQEDIQSGKIVSFECNHIFHSQCIRQWLKTKKNTCPNCRVSISISLRQSNVETFVQQSLQNNSEIQNIQIQSQQ</sequence>
<feature type="transmembrane region" description="Helical" evidence="9">
    <location>
        <begin position="41"/>
        <end position="61"/>
    </location>
</feature>
<feature type="transmembrane region" description="Helical" evidence="9">
    <location>
        <begin position="12"/>
        <end position="35"/>
    </location>
</feature>
<evidence type="ECO:0000256" key="9">
    <source>
        <dbReference type="SAM" id="Phobius"/>
    </source>
</evidence>
<keyword evidence="9" id="KW-1133">Transmembrane helix</keyword>
<keyword evidence="9" id="KW-0812">Transmembrane</keyword>
<keyword evidence="7" id="KW-0862">Zinc</keyword>
<keyword evidence="6" id="KW-0833">Ubl conjugation pathway</keyword>
<dbReference type="InterPro" id="IPR045191">
    <property type="entry name" value="MBR1/2-like"/>
</dbReference>
<dbReference type="InterPro" id="IPR013083">
    <property type="entry name" value="Znf_RING/FYVE/PHD"/>
</dbReference>
<dbReference type="CDD" id="cd16448">
    <property type="entry name" value="RING-H2"/>
    <property type="match status" value="1"/>
</dbReference>
<dbReference type="AlphaFoldDB" id="Q247T4"/>
<dbReference type="EMBL" id="GG662458">
    <property type="protein sequence ID" value="EAS04016.2"/>
    <property type="molecule type" value="Genomic_DNA"/>
</dbReference>
<keyword evidence="4" id="KW-0479">Metal-binding</keyword>
<keyword evidence="12" id="KW-1185">Reference proteome</keyword>
<dbReference type="GO" id="GO:0061630">
    <property type="term" value="F:ubiquitin protein ligase activity"/>
    <property type="evidence" value="ECO:0007669"/>
    <property type="project" value="UniProtKB-EC"/>
</dbReference>
<protein>
    <recommendedName>
        <fullName evidence="2">RING-type E3 ubiquitin transferase</fullName>
        <ecNumber evidence="2">2.3.2.27</ecNumber>
    </recommendedName>
</protein>
<evidence type="ECO:0000256" key="2">
    <source>
        <dbReference type="ARBA" id="ARBA00012483"/>
    </source>
</evidence>
<dbReference type="SUPFAM" id="SSF57850">
    <property type="entry name" value="RING/U-box"/>
    <property type="match status" value="1"/>
</dbReference>
<reference evidence="12" key="1">
    <citation type="journal article" date="2006" name="PLoS Biol.">
        <title>Macronuclear genome sequence of the ciliate Tetrahymena thermophila, a model eukaryote.</title>
        <authorList>
            <person name="Eisen J.A."/>
            <person name="Coyne R.S."/>
            <person name="Wu M."/>
            <person name="Wu D."/>
            <person name="Thiagarajan M."/>
            <person name="Wortman J.R."/>
            <person name="Badger J.H."/>
            <person name="Ren Q."/>
            <person name="Amedeo P."/>
            <person name="Jones K.M."/>
            <person name="Tallon L.J."/>
            <person name="Delcher A.L."/>
            <person name="Salzberg S.L."/>
            <person name="Silva J.C."/>
            <person name="Haas B.J."/>
            <person name="Majoros W.H."/>
            <person name="Farzad M."/>
            <person name="Carlton J.M."/>
            <person name="Smith R.K. Jr."/>
            <person name="Garg J."/>
            <person name="Pearlman R.E."/>
            <person name="Karrer K.M."/>
            <person name="Sun L."/>
            <person name="Manning G."/>
            <person name="Elde N.C."/>
            <person name="Turkewitz A.P."/>
            <person name="Asai D.J."/>
            <person name="Wilkes D.E."/>
            <person name="Wang Y."/>
            <person name="Cai H."/>
            <person name="Collins K."/>
            <person name="Stewart B.A."/>
            <person name="Lee S.R."/>
            <person name="Wilamowska K."/>
            <person name="Weinberg Z."/>
            <person name="Ruzzo W.L."/>
            <person name="Wloga D."/>
            <person name="Gaertig J."/>
            <person name="Frankel J."/>
            <person name="Tsao C.-C."/>
            <person name="Gorovsky M.A."/>
            <person name="Keeling P.J."/>
            <person name="Waller R.F."/>
            <person name="Patron N.J."/>
            <person name="Cherry J.M."/>
            <person name="Stover N.A."/>
            <person name="Krieger C.J."/>
            <person name="del Toro C."/>
            <person name="Ryder H.F."/>
            <person name="Williamson S.C."/>
            <person name="Barbeau R.A."/>
            <person name="Hamilton E.P."/>
            <person name="Orias E."/>
        </authorList>
    </citation>
    <scope>NUCLEOTIDE SEQUENCE [LARGE SCALE GENOMIC DNA]</scope>
    <source>
        <strain evidence="12">SB210</strain>
    </source>
</reference>
<dbReference type="STRING" id="312017.Q247T4"/>
<dbReference type="InterPro" id="IPR001841">
    <property type="entry name" value="Znf_RING"/>
</dbReference>
<evidence type="ECO:0000256" key="3">
    <source>
        <dbReference type="ARBA" id="ARBA00022679"/>
    </source>
</evidence>
<dbReference type="GO" id="GO:0008270">
    <property type="term" value="F:zinc ion binding"/>
    <property type="evidence" value="ECO:0007669"/>
    <property type="project" value="UniProtKB-KW"/>
</dbReference>
<dbReference type="HOGENOM" id="CLU_2138530_0_0_1"/>
<feature type="transmembrane region" description="Helical" evidence="9">
    <location>
        <begin position="81"/>
        <end position="110"/>
    </location>
</feature>
<organism evidence="11 12">
    <name type="scientific">Tetrahymena thermophila (strain SB210)</name>
    <dbReference type="NCBI Taxonomy" id="312017"/>
    <lineage>
        <taxon>Eukaryota</taxon>
        <taxon>Sar</taxon>
        <taxon>Alveolata</taxon>
        <taxon>Ciliophora</taxon>
        <taxon>Intramacronucleata</taxon>
        <taxon>Oligohymenophorea</taxon>
        <taxon>Hymenostomatida</taxon>
        <taxon>Tetrahymenina</taxon>
        <taxon>Tetrahymenidae</taxon>
        <taxon>Tetrahymena</taxon>
    </lineage>
</organism>
<gene>
    <name evidence="11" type="ORF">TTHERM_00994130</name>
</gene>
<evidence type="ECO:0000259" key="10">
    <source>
        <dbReference type="PROSITE" id="PS50089"/>
    </source>
</evidence>
<evidence type="ECO:0000256" key="4">
    <source>
        <dbReference type="ARBA" id="ARBA00022723"/>
    </source>
</evidence>
<dbReference type="GeneID" id="7831521"/>
<keyword evidence="3" id="KW-0808">Transferase</keyword>
<proteinExistence type="predicted"/>
<accession>Q247T4</accession>
<keyword evidence="5 8" id="KW-0863">Zinc-finger</keyword>
<evidence type="ECO:0000256" key="6">
    <source>
        <dbReference type="ARBA" id="ARBA00022786"/>
    </source>
</evidence>
<dbReference type="PANTHER" id="PTHR22937:SF65">
    <property type="entry name" value="E3 UBIQUITIN-PROTEIN LIGASE ARK2C"/>
    <property type="match status" value="1"/>
</dbReference>
<dbReference type="KEGG" id="tet:TTHERM_00994130"/>
<evidence type="ECO:0000256" key="5">
    <source>
        <dbReference type="ARBA" id="ARBA00022771"/>
    </source>
</evidence>
<dbReference type="PROSITE" id="PS50089">
    <property type="entry name" value="ZF_RING_2"/>
    <property type="match status" value="1"/>
</dbReference>
<dbReference type="EC" id="2.3.2.27" evidence="2"/>
<dbReference type="OrthoDB" id="304171at2759"/>
<evidence type="ECO:0000256" key="1">
    <source>
        <dbReference type="ARBA" id="ARBA00000900"/>
    </source>
</evidence>
<name>Q247T4_TETTS</name>
<evidence type="ECO:0000256" key="7">
    <source>
        <dbReference type="ARBA" id="ARBA00022833"/>
    </source>
</evidence>
<dbReference type="eggNOG" id="KOG0800">
    <property type="taxonomic scope" value="Eukaryota"/>
</dbReference>
<dbReference type="Gene3D" id="3.30.40.10">
    <property type="entry name" value="Zinc/RING finger domain, C3HC4 (zinc finger)"/>
    <property type="match status" value="1"/>
</dbReference>
<dbReference type="RefSeq" id="XP_001024261.2">
    <property type="nucleotide sequence ID" value="XM_001024261.2"/>
</dbReference>
<dbReference type="SMART" id="SM00184">
    <property type="entry name" value="RING"/>
    <property type="match status" value="1"/>
</dbReference>
<dbReference type="Proteomes" id="UP000009168">
    <property type="component" value="Unassembled WGS sequence"/>
</dbReference>
<feature type="domain" description="RING-type" evidence="10">
    <location>
        <begin position="196"/>
        <end position="237"/>
    </location>
</feature>
<dbReference type="PANTHER" id="PTHR22937">
    <property type="entry name" value="E3 UBIQUITIN-PROTEIN LIGASE RNF165"/>
    <property type="match status" value="1"/>
</dbReference>
<feature type="transmembrane region" description="Helical" evidence="9">
    <location>
        <begin position="130"/>
        <end position="149"/>
    </location>
</feature>
<dbReference type="Pfam" id="PF13639">
    <property type="entry name" value="zf-RING_2"/>
    <property type="match status" value="1"/>
</dbReference>
<evidence type="ECO:0000256" key="8">
    <source>
        <dbReference type="PROSITE-ProRule" id="PRU00175"/>
    </source>
</evidence>
<dbReference type="InParanoid" id="Q247T4"/>